<keyword evidence="2" id="KW-1185">Reference proteome</keyword>
<evidence type="ECO:0000313" key="2">
    <source>
        <dbReference type="Proteomes" id="UP001060085"/>
    </source>
</evidence>
<sequence length="308" mass="34762">MNLVLSSSFNKYSNLRQQVKADQMDNIGGNNAGGGGGGELDRFLYDVEAIKDDMRTMEKLQKRLQEANEDSKNIRGASPMKELKAIMDSEVDHVLILAKSIMKRIEGLERSNLADRNNNNNKVGGQSSSLDRTRASVISGLGKKLREMMDDFQGLRAKMAAMYKENKQYIEAIENMLYSGEIEQVITEAIQEYGRDRVFDVIEEIQQRHEGAKYMQKNLIDLHRILLEMVSLVEAQGQKVMNQNDLVQQQQVLKGTSFIRAGAAQLHDSADDEKDAKKRATIALILVVVLIVILIVPLFRMETEKGRE</sequence>
<dbReference type="EMBL" id="CM044706">
    <property type="protein sequence ID" value="KAI5656975.1"/>
    <property type="molecule type" value="Genomic_DNA"/>
</dbReference>
<gene>
    <name evidence="1" type="ORF">M9H77_25768</name>
</gene>
<organism evidence="1 2">
    <name type="scientific">Catharanthus roseus</name>
    <name type="common">Madagascar periwinkle</name>
    <name type="synonym">Vinca rosea</name>
    <dbReference type="NCBI Taxonomy" id="4058"/>
    <lineage>
        <taxon>Eukaryota</taxon>
        <taxon>Viridiplantae</taxon>
        <taxon>Streptophyta</taxon>
        <taxon>Embryophyta</taxon>
        <taxon>Tracheophyta</taxon>
        <taxon>Spermatophyta</taxon>
        <taxon>Magnoliopsida</taxon>
        <taxon>eudicotyledons</taxon>
        <taxon>Gunneridae</taxon>
        <taxon>Pentapetalae</taxon>
        <taxon>asterids</taxon>
        <taxon>lamiids</taxon>
        <taxon>Gentianales</taxon>
        <taxon>Apocynaceae</taxon>
        <taxon>Rauvolfioideae</taxon>
        <taxon>Vinceae</taxon>
        <taxon>Catharanthinae</taxon>
        <taxon>Catharanthus</taxon>
    </lineage>
</organism>
<reference evidence="2" key="1">
    <citation type="journal article" date="2023" name="Nat. Plants">
        <title>Single-cell RNA sequencing provides a high-resolution roadmap for understanding the multicellular compartmentation of specialized metabolism.</title>
        <authorList>
            <person name="Sun S."/>
            <person name="Shen X."/>
            <person name="Li Y."/>
            <person name="Li Y."/>
            <person name="Wang S."/>
            <person name="Li R."/>
            <person name="Zhang H."/>
            <person name="Shen G."/>
            <person name="Guo B."/>
            <person name="Wei J."/>
            <person name="Xu J."/>
            <person name="St-Pierre B."/>
            <person name="Chen S."/>
            <person name="Sun C."/>
        </authorList>
    </citation>
    <scope>NUCLEOTIDE SEQUENCE [LARGE SCALE GENOMIC DNA]</scope>
</reference>
<protein>
    <submittedName>
        <fullName evidence="1">Uncharacterized protein</fullName>
    </submittedName>
</protein>
<name>A0ACC0A9N0_CATRO</name>
<evidence type="ECO:0000313" key="1">
    <source>
        <dbReference type="EMBL" id="KAI5656975.1"/>
    </source>
</evidence>
<proteinExistence type="predicted"/>
<dbReference type="Proteomes" id="UP001060085">
    <property type="component" value="Linkage Group LG06"/>
</dbReference>
<accession>A0ACC0A9N0</accession>
<comment type="caution">
    <text evidence="1">The sequence shown here is derived from an EMBL/GenBank/DDBJ whole genome shotgun (WGS) entry which is preliminary data.</text>
</comment>